<dbReference type="Pfam" id="PF01477">
    <property type="entry name" value="PLAT"/>
    <property type="match status" value="1"/>
</dbReference>
<evidence type="ECO:0000256" key="9">
    <source>
        <dbReference type="ARBA" id="ARBA00023098"/>
    </source>
</evidence>
<keyword evidence="8 10" id="KW-0408">Iron</keyword>
<evidence type="ECO:0008006" key="19">
    <source>
        <dbReference type="Google" id="ProtNLM"/>
    </source>
</evidence>
<dbReference type="Pfam" id="PF00305">
    <property type="entry name" value="Lipoxygenase"/>
    <property type="match status" value="1"/>
</dbReference>
<comment type="caution">
    <text evidence="13">Lacks conserved residue(s) required for the propagation of feature annotation.</text>
</comment>
<keyword evidence="5 10" id="KW-0479">Metal-binding</keyword>
<evidence type="ECO:0000256" key="4">
    <source>
        <dbReference type="ARBA" id="ARBA00022490"/>
    </source>
</evidence>
<proteinExistence type="inferred from homology"/>
<keyword evidence="4" id="KW-0963">Cytoplasm</keyword>
<keyword evidence="18" id="KW-1185">Reference proteome</keyword>
<comment type="cofactor">
    <cofactor evidence="10">
        <name>Fe cation</name>
        <dbReference type="ChEBI" id="CHEBI:24875"/>
    </cofactor>
    <text evidence="10">Binds 1 Fe cation per subunit.</text>
</comment>
<dbReference type="PRINTS" id="PR00467">
    <property type="entry name" value="MAMLPOXGNASE"/>
</dbReference>
<dbReference type="AlphaFoldDB" id="A0ABD0Y6I4"/>
<dbReference type="Gene3D" id="3.10.450.60">
    <property type="match status" value="1"/>
</dbReference>
<accession>A0ABD0Y6I4</accession>
<comment type="subcellular location">
    <subcellularLocation>
        <location evidence="1">Cytoplasm</location>
    </subcellularLocation>
</comment>
<dbReference type="InterPro" id="IPR036392">
    <property type="entry name" value="PLAT/LH2_dom_sf"/>
</dbReference>
<dbReference type="GO" id="GO:0005737">
    <property type="term" value="C:cytoplasm"/>
    <property type="evidence" value="ECO:0007669"/>
    <property type="project" value="UniProtKB-SubCell"/>
</dbReference>
<dbReference type="PROSITE" id="PS51393">
    <property type="entry name" value="LIPOXYGENASE_3"/>
    <property type="match status" value="1"/>
</dbReference>
<dbReference type="GO" id="GO:0006629">
    <property type="term" value="P:lipid metabolic process"/>
    <property type="evidence" value="ECO:0007669"/>
    <property type="project" value="UniProtKB-KW"/>
</dbReference>
<feature type="domain" description="Lipoxygenase" evidence="16">
    <location>
        <begin position="258"/>
        <end position="808"/>
    </location>
</feature>
<dbReference type="InterPro" id="IPR000907">
    <property type="entry name" value="LipOase"/>
</dbReference>
<evidence type="ECO:0000256" key="5">
    <source>
        <dbReference type="ARBA" id="ARBA00022723"/>
    </source>
</evidence>
<keyword evidence="11" id="KW-0106">Calcium</keyword>
<comment type="similarity">
    <text evidence="3 14">Belongs to the lipoxygenase family.</text>
</comment>
<evidence type="ECO:0000256" key="14">
    <source>
        <dbReference type="RuleBase" id="RU003974"/>
    </source>
</evidence>
<evidence type="ECO:0000256" key="13">
    <source>
        <dbReference type="PROSITE-ProRule" id="PRU00152"/>
    </source>
</evidence>
<keyword evidence="7 14" id="KW-0560">Oxidoreductase</keyword>
<dbReference type="GO" id="GO:0046872">
    <property type="term" value="F:metal ion binding"/>
    <property type="evidence" value="ECO:0007669"/>
    <property type="project" value="UniProtKB-KW"/>
</dbReference>
<evidence type="ECO:0000256" key="12">
    <source>
        <dbReference type="PIRSR" id="PIRSR601885-3"/>
    </source>
</evidence>
<dbReference type="InterPro" id="IPR036226">
    <property type="entry name" value="LipOase_C_sf"/>
</dbReference>
<feature type="binding site" evidence="11">
    <location>
        <position position="157"/>
    </location>
    <ligand>
        <name>Ca(2+)</name>
        <dbReference type="ChEBI" id="CHEBI:29108"/>
        <label>1</label>
    </ligand>
</feature>
<evidence type="ECO:0000313" key="17">
    <source>
        <dbReference type="EMBL" id="KAL1023805.1"/>
    </source>
</evidence>
<evidence type="ECO:0000256" key="11">
    <source>
        <dbReference type="PIRSR" id="PIRSR601885-2"/>
    </source>
</evidence>
<feature type="domain" description="PLAT" evidence="15">
    <location>
        <begin position="142"/>
        <end position="258"/>
    </location>
</feature>
<dbReference type="InterPro" id="IPR013819">
    <property type="entry name" value="LipOase_C"/>
</dbReference>
<dbReference type="GO" id="GO:0051213">
    <property type="term" value="F:dioxygenase activity"/>
    <property type="evidence" value="ECO:0007669"/>
    <property type="project" value="UniProtKB-KW"/>
</dbReference>
<dbReference type="InterPro" id="IPR020833">
    <property type="entry name" value="LipOase_Fe_BS"/>
</dbReference>
<dbReference type="SUPFAM" id="SSF49723">
    <property type="entry name" value="Lipase/lipooxygenase domain (PLAT/LH2 domain)"/>
    <property type="match status" value="1"/>
</dbReference>
<dbReference type="PRINTS" id="PR00087">
    <property type="entry name" value="LIPOXYGENASE"/>
</dbReference>
<dbReference type="PANTHER" id="PTHR11771">
    <property type="entry name" value="LIPOXYGENASE"/>
    <property type="match status" value="1"/>
</dbReference>
<dbReference type="InterPro" id="IPR001885">
    <property type="entry name" value="LipOase_mml"/>
</dbReference>
<dbReference type="Gene3D" id="2.60.60.20">
    <property type="entry name" value="PLAT/LH2 domain"/>
    <property type="match status" value="1"/>
</dbReference>
<evidence type="ECO:0000256" key="1">
    <source>
        <dbReference type="ARBA" id="ARBA00004496"/>
    </source>
</evidence>
<evidence type="ECO:0000256" key="8">
    <source>
        <dbReference type="ARBA" id="ARBA00023004"/>
    </source>
</evidence>
<dbReference type="Gene3D" id="1.20.245.10">
    <property type="entry name" value="Lipoxygenase-1, Domain 5"/>
    <property type="match status" value="1"/>
</dbReference>
<feature type="binding site" evidence="11">
    <location>
        <position position="219"/>
    </location>
    <ligand>
        <name>Ca(2+)</name>
        <dbReference type="ChEBI" id="CHEBI:29108"/>
        <label>1</label>
    </ligand>
</feature>
<dbReference type="PROSITE" id="PS00711">
    <property type="entry name" value="LIPOXYGENASE_1"/>
    <property type="match status" value="1"/>
</dbReference>
<evidence type="ECO:0000259" key="16">
    <source>
        <dbReference type="PROSITE" id="PS51393"/>
    </source>
</evidence>
<feature type="binding site" evidence="10">
    <location>
        <position position="510"/>
    </location>
    <ligand>
        <name>Fe cation</name>
        <dbReference type="ChEBI" id="CHEBI:24875"/>
        <note>catalytic</note>
    </ligand>
</feature>
<protein>
    <recommendedName>
        <fullName evidence="19">Hydroperoxide isomerase ALOXE3-like</fullName>
    </recommendedName>
</protein>
<feature type="binding site" evidence="10">
    <location>
        <position position="685"/>
    </location>
    <ligand>
        <name>Fe cation</name>
        <dbReference type="ChEBI" id="CHEBI:24875"/>
        <note>catalytic</note>
    </ligand>
</feature>
<evidence type="ECO:0000313" key="18">
    <source>
        <dbReference type="Proteomes" id="UP001557470"/>
    </source>
</evidence>
<evidence type="ECO:0000259" key="15">
    <source>
        <dbReference type="PROSITE" id="PS50095"/>
    </source>
</evidence>
<name>A0ABD0Y6I4_UMBPY</name>
<evidence type="ECO:0000256" key="6">
    <source>
        <dbReference type="ARBA" id="ARBA00022964"/>
    </source>
</evidence>
<evidence type="ECO:0000256" key="3">
    <source>
        <dbReference type="ARBA" id="ARBA00009419"/>
    </source>
</evidence>
<evidence type="ECO:0000256" key="2">
    <source>
        <dbReference type="ARBA" id="ARBA00005189"/>
    </source>
</evidence>
<keyword evidence="9" id="KW-0443">Lipid metabolism</keyword>
<gene>
    <name evidence="17" type="ORF">UPYG_G00046450</name>
</gene>
<feature type="binding site" evidence="10">
    <location>
        <position position="505"/>
    </location>
    <ligand>
        <name>Fe cation</name>
        <dbReference type="ChEBI" id="CHEBI:24875"/>
        <note>catalytic</note>
    </ligand>
</feature>
<comment type="pathway">
    <text evidence="2">Lipid metabolism.</text>
</comment>
<feature type="binding site" evidence="11">
    <location>
        <position position="220"/>
    </location>
    <ligand>
        <name>Ca(2+)</name>
        <dbReference type="ChEBI" id="CHEBI:29108"/>
        <label>1</label>
    </ligand>
</feature>
<dbReference type="InterPro" id="IPR001024">
    <property type="entry name" value="PLAT/LH2_dom"/>
</dbReference>
<reference evidence="17 18" key="1">
    <citation type="submission" date="2024-06" db="EMBL/GenBank/DDBJ databases">
        <authorList>
            <person name="Pan Q."/>
            <person name="Wen M."/>
            <person name="Jouanno E."/>
            <person name="Zahm M."/>
            <person name="Klopp C."/>
            <person name="Cabau C."/>
            <person name="Louis A."/>
            <person name="Berthelot C."/>
            <person name="Parey E."/>
            <person name="Roest Crollius H."/>
            <person name="Montfort J."/>
            <person name="Robinson-Rechavi M."/>
            <person name="Bouchez O."/>
            <person name="Lampietro C."/>
            <person name="Lopez Roques C."/>
            <person name="Donnadieu C."/>
            <person name="Postlethwait J."/>
            <person name="Bobe J."/>
            <person name="Verreycken H."/>
            <person name="Guiguen Y."/>
        </authorList>
    </citation>
    <scope>NUCLEOTIDE SEQUENCE [LARGE SCALE GENOMIC DNA]</scope>
    <source>
        <strain evidence="17">Up_M1</strain>
        <tissue evidence="17">Testis</tissue>
    </source>
</reference>
<evidence type="ECO:0000256" key="10">
    <source>
        <dbReference type="PIRSR" id="PIRSR601885-1"/>
    </source>
</evidence>
<sequence>MKAKDHLANYIPRLVWHHKLQRLNTRHYHCQCFNGRRTEHFIFLLRETPHTAARPLETPSHSRLTLQEHQVRQGLNTVNIRKGAGPDGVLGKVLCAYTNQLVGILTRTLLANKTYKKPEPSQAFLTADFLHLIGSTYRITMVNYKVQLHVGDMLHAGTLNIVHIKLSGRLAEGESTEIKKWPTRGSIIEQQVECPTSLGMLEFVELITKPYLWLNFINDDWFCSKVVVTTPEGIERSFPCYNWLSVNDRHVYREGTGKLIFNETCPRAILERNEELKIRRQMYQWSIHAKGLPNMIKVDKDSPLPDEVRFSFTKDIQFKFTALSALTTMNLHKLASNPKKWRDLSVLSRIFTCHKSKVYEYVENNWMKDEFFGYQFLNGLNPMMIHRCTKLPENLPVTEDMVKPSLFGKTLNDEIQNGNIFLVDYKRLHGVKENVINEKQHYLAAPLCLLYLTPEQKLMPIAIQLKQEPADDNPIFLPTDSEYDWLLAKIFVRSADFVEHELNFHLLRTHLMGEVFAVSTLRNLPMVHPIYKLLISHFRYTLQINTLAREKLISEDGLITKYTTIGGPGITEFLTKAMASLTYSSLCMPEDITARGLESIPNFYYRDDGLKLWDKIHRFVQSVIVHYYTGDSDVKNDSELQKWIKGIFFHGSFSEVSSGIPQSFSTVTELVKFLTMIIFIVSVQHTAVNDGQFDFHGWMPNSPIALQLPPPTTKGQCTEKTMLDTLPDINTTVNGMAAVYLLSKPSTDIVLLGDYLEEHFFEELPKQKIKDFKEELKVISAEIKCRNATLKLPYTYLDPENIETSVAL</sequence>
<feature type="site" description="Essential for stabilizing binding to COTL1" evidence="12">
    <location>
        <position position="243"/>
    </location>
</feature>
<dbReference type="FunFam" id="1.20.245.10:FF:000001">
    <property type="entry name" value="Arachidonate 5-lipoxygenase a"/>
    <property type="match status" value="1"/>
</dbReference>
<dbReference type="EMBL" id="JAGEUA010000001">
    <property type="protein sequence ID" value="KAL1023805.1"/>
    <property type="molecule type" value="Genomic_DNA"/>
</dbReference>
<organism evidence="17 18">
    <name type="scientific">Umbra pygmaea</name>
    <name type="common">Eastern mudminnow</name>
    <dbReference type="NCBI Taxonomy" id="75934"/>
    <lineage>
        <taxon>Eukaryota</taxon>
        <taxon>Metazoa</taxon>
        <taxon>Chordata</taxon>
        <taxon>Craniata</taxon>
        <taxon>Vertebrata</taxon>
        <taxon>Euteleostomi</taxon>
        <taxon>Actinopterygii</taxon>
        <taxon>Neopterygii</taxon>
        <taxon>Teleostei</taxon>
        <taxon>Protacanthopterygii</taxon>
        <taxon>Esociformes</taxon>
        <taxon>Umbridae</taxon>
        <taxon>Umbra</taxon>
    </lineage>
</organism>
<dbReference type="SUPFAM" id="SSF48484">
    <property type="entry name" value="Lipoxigenase"/>
    <property type="match status" value="1"/>
</dbReference>
<dbReference type="Proteomes" id="UP001557470">
    <property type="component" value="Unassembled WGS sequence"/>
</dbReference>
<evidence type="ECO:0000256" key="7">
    <source>
        <dbReference type="ARBA" id="ARBA00023002"/>
    </source>
</evidence>
<comment type="caution">
    <text evidence="17">The sequence shown here is derived from an EMBL/GenBank/DDBJ whole genome shotgun (WGS) entry which is preliminary data.</text>
</comment>
<dbReference type="PROSITE" id="PS50095">
    <property type="entry name" value="PLAT"/>
    <property type="match status" value="1"/>
</dbReference>
<dbReference type="SMART" id="SM00308">
    <property type="entry name" value="LH2"/>
    <property type="match status" value="1"/>
</dbReference>
<keyword evidence="6 14" id="KW-0223">Dioxygenase</keyword>